<dbReference type="AlphaFoldDB" id="A0A2S9RS61"/>
<evidence type="ECO:0000313" key="2">
    <source>
        <dbReference type="Proteomes" id="UP000238532"/>
    </source>
</evidence>
<feature type="non-terminal residue" evidence="1">
    <location>
        <position position="19"/>
    </location>
</feature>
<accession>A0A2S9RS61</accession>
<dbReference type="EMBL" id="NEBY01000084">
    <property type="protein sequence ID" value="PRJ65236.1"/>
    <property type="molecule type" value="Genomic_DNA"/>
</dbReference>
<organism evidence="1 2">
    <name type="scientific">Haemophilus influenzae</name>
    <dbReference type="NCBI Taxonomy" id="727"/>
    <lineage>
        <taxon>Bacteria</taxon>
        <taxon>Pseudomonadati</taxon>
        <taxon>Pseudomonadota</taxon>
        <taxon>Gammaproteobacteria</taxon>
        <taxon>Pasteurellales</taxon>
        <taxon>Pasteurellaceae</taxon>
        <taxon>Haemophilus</taxon>
    </lineage>
</organism>
<name>A0A2S9RS61_HAEIF</name>
<evidence type="ECO:0000313" key="1">
    <source>
        <dbReference type="EMBL" id="PRJ65236.1"/>
    </source>
</evidence>
<sequence length="19" mass="2210">MDHIFGNYILLQSTPSIIF</sequence>
<reference evidence="1 2" key="1">
    <citation type="submission" date="2017-04" db="EMBL/GenBank/DDBJ databases">
        <title>Haemophilus influenzae in COPD genome sequencing project.</title>
        <authorList>
            <person name="Murphy T.F."/>
            <person name="Kong Y."/>
            <person name="Nadendla S."/>
            <person name="Tettelin H."/>
            <person name="Pettigrew M."/>
        </authorList>
    </citation>
    <scope>NUCLEOTIDE SEQUENCE [LARGE SCALE GENOMIC DNA]</scope>
    <source>
        <strain evidence="1 2">56P127H1</strain>
    </source>
</reference>
<proteinExistence type="predicted"/>
<comment type="caution">
    <text evidence="1">The sequence shown here is derived from an EMBL/GenBank/DDBJ whole genome shotgun (WGS) entry which is preliminary data.</text>
</comment>
<gene>
    <name evidence="1" type="primary">yadA_1</name>
    <name evidence="1" type="ORF">BV102_00479A</name>
</gene>
<dbReference type="Proteomes" id="UP000238532">
    <property type="component" value="Unassembled WGS sequence"/>
</dbReference>
<protein>
    <submittedName>
        <fullName evidence="1">Adhesin YadA</fullName>
    </submittedName>
</protein>